<reference evidence="2" key="1">
    <citation type="submission" date="2020-05" db="EMBL/GenBank/DDBJ databases">
        <authorList>
            <person name="Chiriac C."/>
            <person name="Salcher M."/>
            <person name="Ghai R."/>
            <person name="Kavagutti S V."/>
        </authorList>
    </citation>
    <scope>NUCLEOTIDE SEQUENCE</scope>
</reference>
<keyword evidence="1" id="KW-0812">Transmembrane</keyword>
<dbReference type="EMBL" id="CAEUNI010000001">
    <property type="protein sequence ID" value="CAB4370171.1"/>
    <property type="molecule type" value="Genomic_DNA"/>
</dbReference>
<dbReference type="AlphaFoldDB" id="A0A6J6AIT2"/>
<proteinExistence type="predicted"/>
<organism evidence="2">
    <name type="scientific">freshwater metagenome</name>
    <dbReference type="NCBI Taxonomy" id="449393"/>
    <lineage>
        <taxon>unclassified sequences</taxon>
        <taxon>metagenomes</taxon>
        <taxon>ecological metagenomes</taxon>
    </lineage>
</organism>
<gene>
    <name evidence="2" type="ORF">UFOPK4182_00001</name>
</gene>
<protein>
    <submittedName>
        <fullName evidence="2">Unannotated protein</fullName>
    </submittedName>
</protein>
<feature type="transmembrane region" description="Helical" evidence="1">
    <location>
        <begin position="27"/>
        <end position="52"/>
    </location>
</feature>
<sequence>MASSDWKTFQRVNRTASTCGAISVGKAAAAMISLALAGVMPAFASTGILASFSGAV</sequence>
<accession>A0A6J6AIT2</accession>
<evidence type="ECO:0000256" key="1">
    <source>
        <dbReference type="SAM" id="Phobius"/>
    </source>
</evidence>
<evidence type="ECO:0000313" key="2">
    <source>
        <dbReference type="EMBL" id="CAB4370171.1"/>
    </source>
</evidence>
<name>A0A6J6AIT2_9ZZZZ</name>
<keyword evidence="1" id="KW-0472">Membrane</keyword>
<keyword evidence="1" id="KW-1133">Transmembrane helix</keyword>